<comment type="subcellular location">
    <subcellularLocation>
        <location evidence="1">Membrane</location>
        <topology evidence="1">Multi-pass membrane protein</topology>
    </subcellularLocation>
</comment>
<dbReference type="EMBL" id="LSRL02000001">
    <property type="protein sequence ID" value="TDG53475.1"/>
    <property type="molecule type" value="Genomic_DNA"/>
</dbReference>
<dbReference type="GO" id="GO:0005261">
    <property type="term" value="F:monoatomic cation channel activity"/>
    <property type="evidence" value="ECO:0007669"/>
    <property type="project" value="TreeGrafter"/>
</dbReference>
<feature type="transmembrane region" description="Helical" evidence="7">
    <location>
        <begin position="950"/>
        <end position="973"/>
    </location>
</feature>
<feature type="compositionally biased region" description="Basic and acidic residues" evidence="6">
    <location>
        <begin position="198"/>
        <end position="215"/>
    </location>
</feature>
<evidence type="ECO:0000256" key="3">
    <source>
        <dbReference type="ARBA" id="ARBA00022692"/>
    </source>
</evidence>
<feature type="compositionally biased region" description="Pro residues" evidence="6">
    <location>
        <begin position="443"/>
        <end position="453"/>
    </location>
</feature>
<dbReference type="Pfam" id="PF24874">
    <property type="entry name" value="Piezo_THU9_anchor"/>
    <property type="match status" value="1"/>
</dbReference>
<comment type="caution">
    <text evidence="11">The sequence shown here is derived from an EMBL/GenBank/DDBJ whole genome shotgun (WGS) entry which is preliminary data.</text>
</comment>
<evidence type="ECO:0000259" key="10">
    <source>
        <dbReference type="Pfam" id="PF24874"/>
    </source>
</evidence>
<dbReference type="Pfam" id="PF12166">
    <property type="entry name" value="Piezo_cap"/>
    <property type="match status" value="1"/>
</dbReference>
<feature type="domain" description="Piezo non-specific cation channel cap" evidence="8">
    <location>
        <begin position="1009"/>
        <end position="1344"/>
    </location>
</feature>
<dbReference type="GO" id="GO:0005886">
    <property type="term" value="C:plasma membrane"/>
    <property type="evidence" value="ECO:0007669"/>
    <property type="project" value="TreeGrafter"/>
</dbReference>
<dbReference type="InterPro" id="IPR027272">
    <property type="entry name" value="Piezo"/>
</dbReference>
<feature type="transmembrane region" description="Helical" evidence="7">
    <location>
        <begin position="841"/>
        <end position="858"/>
    </location>
</feature>
<organism evidence="11 12">
    <name type="scientific">Drosophila navojoa</name>
    <name type="common">Fruit fly</name>
    <dbReference type="NCBI Taxonomy" id="7232"/>
    <lineage>
        <taxon>Eukaryota</taxon>
        <taxon>Metazoa</taxon>
        <taxon>Ecdysozoa</taxon>
        <taxon>Arthropoda</taxon>
        <taxon>Hexapoda</taxon>
        <taxon>Insecta</taxon>
        <taxon>Pterygota</taxon>
        <taxon>Neoptera</taxon>
        <taxon>Endopterygota</taxon>
        <taxon>Diptera</taxon>
        <taxon>Brachycera</taxon>
        <taxon>Muscomorpha</taxon>
        <taxon>Ephydroidea</taxon>
        <taxon>Drosophilidae</taxon>
        <taxon>Drosophila</taxon>
    </lineage>
</organism>
<feature type="region of interest" description="Disordered" evidence="6">
    <location>
        <begin position="321"/>
        <end position="397"/>
    </location>
</feature>
<feature type="transmembrane region" description="Helical" evidence="7">
    <location>
        <begin position="1257"/>
        <end position="1280"/>
    </location>
</feature>
<evidence type="ECO:0000256" key="1">
    <source>
        <dbReference type="ARBA" id="ARBA00004141"/>
    </source>
</evidence>
<feature type="compositionally biased region" description="Basic residues" evidence="6">
    <location>
        <begin position="456"/>
        <end position="470"/>
    </location>
</feature>
<proteinExistence type="inferred from homology"/>
<evidence type="ECO:0000256" key="2">
    <source>
        <dbReference type="ARBA" id="ARBA00007821"/>
    </source>
</evidence>
<feature type="compositionally biased region" description="Basic and acidic residues" evidence="6">
    <location>
        <begin position="230"/>
        <end position="240"/>
    </location>
</feature>
<evidence type="ECO:0000256" key="4">
    <source>
        <dbReference type="ARBA" id="ARBA00022989"/>
    </source>
</evidence>
<dbReference type="PANTHER" id="PTHR13167:SF25">
    <property type="entry name" value="PIEZO-TYPE MECHANOSENSITIVE ION CHANNEL COMPONENT"/>
    <property type="match status" value="1"/>
</dbReference>
<gene>
    <name evidence="11" type="ORF">AWZ03_000290</name>
</gene>
<feature type="transmembrane region" description="Helical" evidence="7">
    <location>
        <begin position="570"/>
        <end position="590"/>
    </location>
</feature>
<dbReference type="OrthoDB" id="303066at2759"/>
<evidence type="ECO:0000259" key="9">
    <source>
        <dbReference type="Pfam" id="PF23188"/>
    </source>
</evidence>
<dbReference type="GO" id="GO:0050982">
    <property type="term" value="P:detection of mechanical stimulus"/>
    <property type="evidence" value="ECO:0007669"/>
    <property type="project" value="TreeGrafter"/>
</dbReference>
<feature type="region of interest" description="Disordered" evidence="6">
    <location>
        <begin position="1123"/>
        <end position="1160"/>
    </location>
</feature>
<feature type="compositionally biased region" description="Acidic residues" evidence="6">
    <location>
        <begin position="130"/>
        <end position="142"/>
    </location>
</feature>
<dbReference type="PANTHER" id="PTHR13167">
    <property type="entry name" value="PIEZO-TYPE MECHANOSENSITIVE ION CHANNEL COMPONENT"/>
    <property type="match status" value="1"/>
</dbReference>
<evidence type="ECO:0000256" key="5">
    <source>
        <dbReference type="ARBA" id="ARBA00023136"/>
    </source>
</evidence>
<sequence>MFEEMDDKFELDLIHDEIDFLEEENITESEMKMQRRKTLYDFAALDIPIPIIYCKFPYKLRHPPHIHTHTPTIHTNNNKVWKDLNDAEYRRHLYMRERSYASEPGSRIALKDIAANSLDERDELTAERAVEDEDADDDDTIECDVGIRTSTLSEPADFGRRSQLLLDAPTPPPAPHGPEAVKSKDAPTDFFPSTSKGVSKERDAAGTTSKAKDITDLPATATAAPVASKETSDSKSKMEPDSGDVTAKDSDEDFDTNPIIRLLEGFLVTLTIRLNRFSRNYRFVNRILAGEKKTLKESSSLNRLGLSSAAAMFHFLKSNLESDEPASSSTPRRSQLATAAAATTTTTTTDTTLTPTDNNHTSTTLDTTTTTITPLTPPEQAHVRPPATSTPHQQSHAGEDIIELPVDTVDAAFSSRKSDCGLPEIRIKAPSIERSVQQQQQQLPPPPPPPQPSHTPLHHPHPHQHHHYPAHHQQQASIGSGSLSKHWSYEHVDSAGDFNLEEENFAQRDHHIIVEVLISSWYALLANTDLICYIVVFINQVVNASIISLPLPIMVFLWGTLSLPRPTKTFWVTLIAYTQAIVLVKCIFQFKLIWANYHDLINQPLTTAKIFGVEMKTHYAVYDLILLLVLFLHRYLLKSQGLWKSGYKDTDQQFAKPTASIDEREDSDNMSQPDSRQLNEDAAQKLSLQVSQVSLPGSPEYAKSAINQLERTKYTSSLHKFFFSLVHKSRLATDVYALMFLCDFVNFFVLLFGFTAFGTQQTESDGGVQTYLAENKVPVPFLIMLLVQFLLIVIDRALYLRKALVKKIVFHFLSVIGIHIWMFFVVPAVTERTFNSLAPPIIFYVIKCFYMLLSSYQIKSGYPKRILGNFFTKGFSMVNMIAFKVYMQIPFLYELRTILDWVCIDSTMTIFDWLKMEDIFSNIYLIRCTRQSETDFPAMRAQKKASLSKLIMGGTIVLLIVICIWGPLCLFALGNAVGTSNVPYQVSLSIRIGPYEPIYTTNNYDSIFEIDAKMYGQMTNAFLKNKQALTFIAGYDATDVAAVKLAGNSPSLWNIAPPDRERLTNDLRNNHTLIARFSYSLTRKAPAKGLKENVGDEHIIKLDETFEGRTALINMLNETYEQLEANGNGDGDGNGNGNANGTSNANDTISAADSSSKPSGNASEVVVVLPNMIPKFIKVLNSGDAFVVTVLSGKEQEYRPLVIKMHRDKATNGLWWEIRDFCYDNFYNTTLKDLAYSNCTSGIVMYTFNDKKFPSTFSFLTAGGIIGLYTTFVLLASRFMKSFIGGQNRKIMFEDLPYVDRVLQLCLDIYLVREALEFALEEDLFAKLLFLYRSPETLIKWTRPKEDYLDDDGDTDSIPSRMSVRRPEQLQQQQQQQQQQ</sequence>
<evidence type="ECO:0000313" key="12">
    <source>
        <dbReference type="Proteomes" id="UP000295192"/>
    </source>
</evidence>
<feature type="compositionally biased region" description="Polar residues" evidence="6">
    <location>
        <begin position="1148"/>
        <end position="1160"/>
    </location>
</feature>
<feature type="transmembrane region" description="Helical" evidence="7">
    <location>
        <begin position="735"/>
        <end position="757"/>
    </location>
</feature>
<keyword evidence="4 7" id="KW-1133">Transmembrane helix</keyword>
<dbReference type="GO" id="GO:0071260">
    <property type="term" value="P:cellular response to mechanical stimulus"/>
    <property type="evidence" value="ECO:0007669"/>
    <property type="project" value="TreeGrafter"/>
</dbReference>
<protein>
    <submittedName>
        <fullName evidence="11">Uncharacterized protein</fullName>
    </submittedName>
</protein>
<dbReference type="STRING" id="7232.A0A484C213"/>
<evidence type="ECO:0000256" key="6">
    <source>
        <dbReference type="SAM" id="MobiDB-lite"/>
    </source>
</evidence>
<feature type="region of interest" description="Disordered" evidence="6">
    <location>
        <begin position="433"/>
        <end position="475"/>
    </location>
</feature>
<feature type="transmembrane region" description="Helical" evidence="7">
    <location>
        <begin position="619"/>
        <end position="637"/>
    </location>
</feature>
<dbReference type="OMA" id="KQANDEW"/>
<accession>A0A484C213</accession>
<keyword evidence="5 7" id="KW-0472">Membrane</keyword>
<dbReference type="GO" id="GO:0042391">
    <property type="term" value="P:regulation of membrane potential"/>
    <property type="evidence" value="ECO:0007669"/>
    <property type="project" value="TreeGrafter"/>
</dbReference>
<name>A0A484C213_DRONA</name>
<feature type="compositionally biased region" description="Polar residues" evidence="6">
    <location>
        <begin position="387"/>
        <end position="396"/>
    </location>
</feature>
<feature type="region of interest" description="Disordered" evidence="6">
    <location>
        <begin position="122"/>
        <end position="253"/>
    </location>
</feature>
<feature type="compositionally biased region" description="Low complexity" evidence="6">
    <location>
        <begin position="336"/>
        <end position="374"/>
    </location>
</feature>
<feature type="transmembrane region" description="Helical" evidence="7">
    <location>
        <begin position="810"/>
        <end position="829"/>
    </location>
</feature>
<keyword evidence="12" id="KW-1185">Reference proteome</keyword>
<comment type="similarity">
    <text evidence="2">Belongs to the PIEZO (TC 1.A.75) family.</text>
</comment>
<dbReference type="Proteomes" id="UP000295192">
    <property type="component" value="Unassembled WGS sequence"/>
</dbReference>
<feature type="transmembrane region" description="Helical" evidence="7">
    <location>
        <begin position="533"/>
        <end position="558"/>
    </location>
</feature>
<dbReference type="InterPro" id="IPR056768">
    <property type="entry name" value="THU_Piezo"/>
</dbReference>
<dbReference type="Pfam" id="PF23188">
    <property type="entry name" value="THU_Piezo1"/>
    <property type="match status" value="1"/>
</dbReference>
<feature type="region of interest" description="Disordered" evidence="6">
    <location>
        <begin position="1346"/>
        <end position="1380"/>
    </location>
</feature>
<dbReference type="InterPro" id="IPR031334">
    <property type="entry name" value="Piezo_cap_dom"/>
</dbReference>
<reference evidence="11 12" key="1">
    <citation type="journal article" date="2019" name="J. Hered.">
        <title>An Improved Genome Assembly for Drosophila navojoa, the Basal Species in the mojavensis Cluster.</title>
        <authorList>
            <person name="Vanderlinde T."/>
            <person name="Dupim E.G."/>
            <person name="Nazario-Yepiz N.O."/>
            <person name="Carvalho A.B."/>
        </authorList>
    </citation>
    <scope>NUCLEOTIDE SEQUENCE [LARGE SCALE GENOMIC DNA]</scope>
    <source>
        <strain evidence="11">Navoj_Jal97</strain>
        <tissue evidence="11">Whole organism</tissue>
    </source>
</reference>
<feature type="compositionally biased region" description="Gly residues" evidence="6">
    <location>
        <begin position="1128"/>
        <end position="1138"/>
    </location>
</feature>
<evidence type="ECO:0000256" key="7">
    <source>
        <dbReference type="SAM" id="Phobius"/>
    </source>
</evidence>
<feature type="region of interest" description="Disordered" evidence="6">
    <location>
        <begin position="654"/>
        <end position="676"/>
    </location>
</feature>
<keyword evidence="3 7" id="KW-0812">Transmembrane</keyword>
<dbReference type="GO" id="GO:0008381">
    <property type="term" value="F:mechanosensitive monoatomic ion channel activity"/>
    <property type="evidence" value="ECO:0007669"/>
    <property type="project" value="InterPro"/>
</dbReference>
<dbReference type="InterPro" id="IPR056770">
    <property type="entry name" value="Piezo_THU9_anchor"/>
</dbReference>
<evidence type="ECO:0000259" key="8">
    <source>
        <dbReference type="Pfam" id="PF12166"/>
    </source>
</evidence>
<feature type="compositionally biased region" description="Polar residues" evidence="6">
    <location>
        <begin position="325"/>
        <end position="335"/>
    </location>
</feature>
<feature type="domain" description="Piezo transmembrane helical unit" evidence="9">
    <location>
        <begin position="526"/>
        <end position="644"/>
    </location>
</feature>
<evidence type="ECO:0000313" key="11">
    <source>
        <dbReference type="EMBL" id="TDG53475.1"/>
    </source>
</evidence>
<feature type="transmembrane region" description="Helical" evidence="7">
    <location>
        <begin position="777"/>
        <end position="798"/>
    </location>
</feature>
<feature type="compositionally biased region" description="Low complexity" evidence="6">
    <location>
        <begin position="1369"/>
        <end position="1380"/>
    </location>
</feature>
<feature type="domain" description="Piezo THU9 and anchor" evidence="10">
    <location>
        <begin position="733"/>
        <end position="972"/>
    </location>
</feature>